<name>K1R241_MAGGI</name>
<dbReference type="InterPro" id="IPR002049">
    <property type="entry name" value="LE_dom"/>
</dbReference>
<accession>K1R241</accession>
<organism evidence="2">
    <name type="scientific">Magallana gigas</name>
    <name type="common">Pacific oyster</name>
    <name type="synonym">Crassostrea gigas</name>
    <dbReference type="NCBI Taxonomy" id="29159"/>
    <lineage>
        <taxon>Eukaryota</taxon>
        <taxon>Metazoa</taxon>
        <taxon>Spiralia</taxon>
        <taxon>Lophotrochozoa</taxon>
        <taxon>Mollusca</taxon>
        <taxon>Bivalvia</taxon>
        <taxon>Autobranchia</taxon>
        <taxon>Pteriomorphia</taxon>
        <taxon>Ostreida</taxon>
        <taxon>Ostreoidea</taxon>
        <taxon>Ostreidae</taxon>
        <taxon>Magallana</taxon>
    </lineage>
</organism>
<dbReference type="PANTHER" id="PTHR24035:SF109">
    <property type="entry name" value="PROTEIN DRAPER"/>
    <property type="match status" value="1"/>
</dbReference>
<evidence type="ECO:0000259" key="1">
    <source>
        <dbReference type="Pfam" id="PF00053"/>
    </source>
</evidence>
<gene>
    <name evidence="2" type="ORF">CGI_10022077</name>
</gene>
<evidence type="ECO:0000313" key="2">
    <source>
        <dbReference type="EMBL" id="EKC37554.1"/>
    </source>
</evidence>
<dbReference type="Pfam" id="PF00053">
    <property type="entry name" value="EGF_laminin"/>
    <property type="match status" value="2"/>
</dbReference>
<feature type="domain" description="Laminin EGF-like" evidence="1">
    <location>
        <begin position="29"/>
        <end position="64"/>
    </location>
</feature>
<dbReference type="EMBL" id="JH817402">
    <property type="protein sequence ID" value="EKC37554.1"/>
    <property type="molecule type" value="Genomic_DNA"/>
</dbReference>
<feature type="domain" description="Laminin EGF-like" evidence="1">
    <location>
        <begin position="74"/>
        <end position="103"/>
    </location>
</feature>
<protein>
    <submittedName>
        <fullName evidence="2">Cell death abnormality protein 1</fullName>
    </submittedName>
</protein>
<reference evidence="2" key="1">
    <citation type="journal article" date="2012" name="Nature">
        <title>The oyster genome reveals stress adaptation and complexity of shell formation.</title>
        <authorList>
            <person name="Zhang G."/>
            <person name="Fang X."/>
            <person name="Guo X."/>
            <person name="Li L."/>
            <person name="Luo R."/>
            <person name="Xu F."/>
            <person name="Yang P."/>
            <person name="Zhang L."/>
            <person name="Wang X."/>
            <person name="Qi H."/>
            <person name="Xiong Z."/>
            <person name="Que H."/>
            <person name="Xie Y."/>
            <person name="Holland P.W."/>
            <person name="Paps J."/>
            <person name="Zhu Y."/>
            <person name="Wu F."/>
            <person name="Chen Y."/>
            <person name="Wang J."/>
            <person name="Peng C."/>
            <person name="Meng J."/>
            <person name="Yang L."/>
            <person name="Liu J."/>
            <person name="Wen B."/>
            <person name="Zhang N."/>
            <person name="Huang Z."/>
            <person name="Zhu Q."/>
            <person name="Feng Y."/>
            <person name="Mount A."/>
            <person name="Hedgecock D."/>
            <person name="Xu Z."/>
            <person name="Liu Y."/>
            <person name="Domazet-Loso T."/>
            <person name="Du Y."/>
            <person name="Sun X."/>
            <person name="Zhang S."/>
            <person name="Liu B."/>
            <person name="Cheng P."/>
            <person name="Jiang X."/>
            <person name="Li J."/>
            <person name="Fan D."/>
            <person name="Wang W."/>
            <person name="Fu W."/>
            <person name="Wang T."/>
            <person name="Wang B."/>
            <person name="Zhang J."/>
            <person name="Peng Z."/>
            <person name="Li Y."/>
            <person name="Li N."/>
            <person name="Wang J."/>
            <person name="Chen M."/>
            <person name="He Y."/>
            <person name="Tan F."/>
            <person name="Song X."/>
            <person name="Zheng Q."/>
            <person name="Huang R."/>
            <person name="Yang H."/>
            <person name="Du X."/>
            <person name="Chen L."/>
            <person name="Yang M."/>
            <person name="Gaffney P.M."/>
            <person name="Wang S."/>
            <person name="Luo L."/>
            <person name="She Z."/>
            <person name="Ming Y."/>
            <person name="Huang W."/>
            <person name="Zhang S."/>
            <person name="Huang B."/>
            <person name="Zhang Y."/>
            <person name="Qu T."/>
            <person name="Ni P."/>
            <person name="Miao G."/>
            <person name="Wang J."/>
            <person name="Wang Q."/>
            <person name="Steinberg C.E."/>
            <person name="Wang H."/>
            <person name="Li N."/>
            <person name="Qian L."/>
            <person name="Zhang G."/>
            <person name="Li Y."/>
            <person name="Yang H."/>
            <person name="Liu X."/>
            <person name="Wang J."/>
            <person name="Yin Y."/>
            <person name="Wang J."/>
        </authorList>
    </citation>
    <scope>NUCLEOTIDE SEQUENCE [LARGE SCALE GENOMIC DNA]</scope>
    <source>
        <strain evidence="2">05x7-T-G4-1.051#20</strain>
    </source>
</reference>
<dbReference type="InParanoid" id="K1R241"/>
<sequence>MGLASFLGDRSSDITRMVKTATIECAKECNCQGNQLRTCRKSDGFCICSPGYGGENCSKPCAMWRYGSECLGRCQCHVNNSISCDTITGVCMCQSGYISEFCEGAKVVFTENFFIDFRLLQPLTGSRDHVPLSAND</sequence>
<dbReference type="InterPro" id="IPR052108">
    <property type="entry name" value="MEGF/SIB"/>
</dbReference>
<dbReference type="PANTHER" id="PTHR24035">
    <property type="entry name" value="MULTIPLE EPIDERMAL GROWTH FACTOR-LIKE DOMAINS PROTEIN"/>
    <property type="match status" value="1"/>
</dbReference>
<proteinExistence type="predicted"/>
<dbReference type="HOGENOM" id="CLU_1877436_0_0_1"/>
<dbReference type="Gene3D" id="2.170.300.10">
    <property type="entry name" value="Tie2 ligand-binding domain superfamily"/>
    <property type="match status" value="1"/>
</dbReference>
<dbReference type="AlphaFoldDB" id="K1R241"/>